<evidence type="ECO:0000313" key="3">
    <source>
        <dbReference type="EnsemblMetazoa" id="HelroP171763"/>
    </source>
</evidence>
<dbReference type="InParanoid" id="T1F4M3"/>
<dbReference type="HOGENOM" id="CLU_1166954_0_0_1"/>
<keyword evidence="4" id="KW-1185">Reference proteome</keyword>
<evidence type="ECO:0000256" key="1">
    <source>
        <dbReference type="SAM" id="MobiDB-lite"/>
    </source>
</evidence>
<proteinExistence type="predicted"/>
<organism evidence="3 4">
    <name type="scientific">Helobdella robusta</name>
    <name type="common">Californian leech</name>
    <dbReference type="NCBI Taxonomy" id="6412"/>
    <lineage>
        <taxon>Eukaryota</taxon>
        <taxon>Metazoa</taxon>
        <taxon>Spiralia</taxon>
        <taxon>Lophotrochozoa</taxon>
        <taxon>Annelida</taxon>
        <taxon>Clitellata</taxon>
        <taxon>Hirudinea</taxon>
        <taxon>Rhynchobdellida</taxon>
        <taxon>Glossiphoniidae</taxon>
        <taxon>Helobdella</taxon>
    </lineage>
</organism>
<evidence type="ECO:0000313" key="4">
    <source>
        <dbReference type="Proteomes" id="UP000015101"/>
    </source>
</evidence>
<dbReference type="EMBL" id="AMQM01003929">
    <property type="status" value="NOT_ANNOTATED_CDS"/>
    <property type="molecule type" value="Genomic_DNA"/>
</dbReference>
<reference evidence="4" key="1">
    <citation type="submission" date="2012-12" db="EMBL/GenBank/DDBJ databases">
        <authorList>
            <person name="Hellsten U."/>
            <person name="Grimwood J."/>
            <person name="Chapman J.A."/>
            <person name="Shapiro H."/>
            <person name="Aerts A."/>
            <person name="Otillar R.P."/>
            <person name="Terry A.Y."/>
            <person name="Boore J.L."/>
            <person name="Simakov O."/>
            <person name="Marletaz F."/>
            <person name="Cho S.-J."/>
            <person name="Edsinger-Gonzales E."/>
            <person name="Havlak P."/>
            <person name="Kuo D.-H."/>
            <person name="Larsson T."/>
            <person name="Lv J."/>
            <person name="Arendt D."/>
            <person name="Savage R."/>
            <person name="Osoegawa K."/>
            <person name="de Jong P."/>
            <person name="Lindberg D.R."/>
            <person name="Seaver E.C."/>
            <person name="Weisblat D.A."/>
            <person name="Putnam N.H."/>
            <person name="Grigoriev I.V."/>
            <person name="Rokhsar D.S."/>
        </authorList>
    </citation>
    <scope>NUCLEOTIDE SEQUENCE</scope>
</reference>
<reference evidence="3" key="3">
    <citation type="submission" date="2015-06" db="UniProtKB">
        <authorList>
            <consortium name="EnsemblMetazoa"/>
        </authorList>
    </citation>
    <scope>IDENTIFICATION</scope>
</reference>
<reference evidence="2 4" key="2">
    <citation type="journal article" date="2013" name="Nature">
        <title>Insights into bilaterian evolution from three spiralian genomes.</title>
        <authorList>
            <person name="Simakov O."/>
            <person name="Marletaz F."/>
            <person name="Cho S.J."/>
            <person name="Edsinger-Gonzales E."/>
            <person name="Havlak P."/>
            <person name="Hellsten U."/>
            <person name="Kuo D.H."/>
            <person name="Larsson T."/>
            <person name="Lv J."/>
            <person name="Arendt D."/>
            <person name="Savage R."/>
            <person name="Osoegawa K."/>
            <person name="de Jong P."/>
            <person name="Grimwood J."/>
            <person name="Chapman J.A."/>
            <person name="Shapiro H."/>
            <person name="Aerts A."/>
            <person name="Otillar R.P."/>
            <person name="Terry A.Y."/>
            <person name="Boore J.L."/>
            <person name="Grigoriev I.V."/>
            <person name="Lindberg D.R."/>
            <person name="Seaver E.C."/>
            <person name="Weisblat D.A."/>
            <person name="Putnam N.H."/>
            <person name="Rokhsar D.S."/>
        </authorList>
    </citation>
    <scope>NUCLEOTIDE SEQUENCE</scope>
</reference>
<name>T1F4M3_HELRO</name>
<gene>
    <name evidence="3" type="primary">20203772</name>
    <name evidence="2" type="ORF">HELRODRAFT_171763</name>
</gene>
<protein>
    <submittedName>
        <fullName evidence="2 3">Uncharacterized protein</fullName>
    </submittedName>
</protein>
<dbReference type="EnsemblMetazoa" id="HelroT171763">
    <property type="protein sequence ID" value="HelroP171763"/>
    <property type="gene ID" value="HelroG171763"/>
</dbReference>
<sequence>MPNLNEDDDVEEELTKPSITVNSSRFIKEHPVLDCIQQVARTGDCKGLLAPPPKCLTVSSEKFFKGLLIQALMLPTKKPVGSFKVFDDTFKRPQPISKSDLRDDQHPNKQQESTTIFPPQILRLYSCSRYHKKNGYYSKVHKTNESTNILNDRHFMFFNDSQPSRQNRWSDGEEHSKDDESIAVDFDNKNTDFDVKNNSTNDTVFVWESDHEHASISLIWLMHEDEETLSGHEFIYFT</sequence>
<dbReference type="AlphaFoldDB" id="T1F4M3"/>
<evidence type="ECO:0000313" key="2">
    <source>
        <dbReference type="EMBL" id="ESO05371.1"/>
    </source>
</evidence>
<dbReference type="KEGG" id="hro:HELRODRAFT_171763"/>
<feature type="compositionally biased region" description="Basic and acidic residues" evidence="1">
    <location>
        <begin position="99"/>
        <end position="109"/>
    </location>
</feature>
<dbReference type="CTD" id="20203772"/>
<dbReference type="RefSeq" id="XP_009016686.1">
    <property type="nucleotide sequence ID" value="XM_009018438.1"/>
</dbReference>
<feature type="region of interest" description="Disordered" evidence="1">
    <location>
        <begin position="94"/>
        <end position="114"/>
    </location>
</feature>
<dbReference type="Proteomes" id="UP000015101">
    <property type="component" value="Unassembled WGS sequence"/>
</dbReference>
<accession>T1F4M3</accession>
<dbReference type="GeneID" id="20203772"/>
<dbReference type="EMBL" id="KB096365">
    <property type="protein sequence ID" value="ESO05371.1"/>
    <property type="molecule type" value="Genomic_DNA"/>
</dbReference>